<keyword evidence="2" id="KW-1185">Reference proteome</keyword>
<organism evidence="1 2">
    <name type="scientific">Desulforamulus aquiferis</name>
    <dbReference type="NCBI Taxonomy" id="1397668"/>
    <lineage>
        <taxon>Bacteria</taxon>
        <taxon>Bacillati</taxon>
        <taxon>Bacillota</taxon>
        <taxon>Clostridia</taxon>
        <taxon>Eubacteriales</taxon>
        <taxon>Peptococcaceae</taxon>
        <taxon>Desulforamulus</taxon>
    </lineage>
</organism>
<sequence>MELALLIDFGSTYTKITAVDISGVEIIATAKAITTVETNILEGLEQALEKIRPAFGGDLPEFKYKLACSSAAGGLRMVAIGLVKDLTVEAARQAALGAGARVLGVYAHQLTRIEIEEIEASCPDIILLAGGTDGGNRDTIIHNAHMLAEAKCGETVIIAGNKSAAEEVKDILVRAGKDAIITKNVLPELNKLNVEPARETIRNTFLEKIVEAKGLKRAESYIQGVLMPTPAAVLEAGKLLSKGTEGEPGWGDLIIVDIGGATTDIHSMSDGFPTKSGVTYKGIPEPFAKRTVEGDLGMRVSARSLLESVSIGKLASQSGVTELAIASYIERVRQNIDYLPETEEQWKIETAMARAATELAVERHSGTLETMWTPMGAVYVQHGKDLTSTPCVIGTGGVIVNHAKPGDILLGVSDKSDQTTILKPKNPKLMLDKDYILGAAGLLAEVNPKAALGLLKKQLVEI</sequence>
<dbReference type="InterPro" id="IPR006230">
    <property type="entry name" value="MutL"/>
</dbReference>
<evidence type="ECO:0000313" key="1">
    <source>
        <dbReference type="EMBL" id="MDO7786333.1"/>
    </source>
</evidence>
<dbReference type="PIRSF" id="PIRSF004729">
    <property type="entry name" value="MutL"/>
    <property type="match status" value="1"/>
</dbReference>
<evidence type="ECO:0000313" key="2">
    <source>
        <dbReference type="Proteomes" id="UP001172911"/>
    </source>
</evidence>
<dbReference type="RefSeq" id="WP_304541293.1">
    <property type="nucleotide sequence ID" value="NZ_JARPTC010000004.1"/>
</dbReference>
<dbReference type="AlphaFoldDB" id="A0AAW7ZA81"/>
<comment type="caution">
    <text evidence="1">The sequence shown here is derived from an EMBL/GenBank/DDBJ whole genome shotgun (WGS) entry which is preliminary data.</text>
</comment>
<dbReference type="NCBIfam" id="NF040745">
    <property type="entry name" value="accessory_GlmL"/>
    <property type="match status" value="1"/>
</dbReference>
<protein>
    <submittedName>
        <fullName evidence="1">Methylaspartate mutase accessory protein GlmL</fullName>
    </submittedName>
</protein>
<dbReference type="NCBIfam" id="TIGR01319">
    <property type="entry name" value="glmL_fam"/>
    <property type="match status" value="1"/>
</dbReference>
<reference evidence="1" key="2">
    <citation type="submission" date="2023-03" db="EMBL/GenBank/DDBJ databases">
        <authorList>
            <person name="Zhang Z."/>
        </authorList>
    </citation>
    <scope>NUCLEOTIDE SEQUENCE</scope>
    <source>
        <strain evidence="1">DSA</strain>
    </source>
</reference>
<reference evidence="1" key="1">
    <citation type="journal article" date="2023" name="J. Hazard. Mater.">
        <title>Anaerobic biodegradation of pyrene and benzo[a]pyrene by a new sulfate-reducing Desulforamulus aquiferis strain DSA.</title>
        <authorList>
            <person name="Zhang Z."/>
            <person name="Sun J."/>
            <person name="Gong X."/>
            <person name="Wang C."/>
            <person name="Wang H."/>
        </authorList>
    </citation>
    <scope>NUCLEOTIDE SEQUENCE</scope>
    <source>
        <strain evidence="1">DSA</strain>
    </source>
</reference>
<accession>A0AAW7ZA81</accession>
<name>A0AAW7ZA81_9FIRM</name>
<dbReference type="EMBL" id="JARPTC010000004">
    <property type="protein sequence ID" value="MDO7786333.1"/>
    <property type="molecule type" value="Genomic_DNA"/>
</dbReference>
<proteinExistence type="predicted"/>
<gene>
    <name evidence="1" type="primary">glmL</name>
    <name evidence="1" type="ORF">P6N53_03760</name>
</gene>
<dbReference type="Proteomes" id="UP001172911">
    <property type="component" value="Unassembled WGS sequence"/>
</dbReference>
<dbReference type="Pfam" id="PF13941">
    <property type="entry name" value="MutL"/>
    <property type="match status" value="1"/>
</dbReference>